<reference evidence="1 2" key="1">
    <citation type="submission" date="2018-10" db="EMBL/GenBank/DDBJ databases">
        <title>Lactobacillus sp. R7 and Lactobacillus sp. R19 isolated from fermented mustard green product of Taiwan.</title>
        <authorList>
            <person name="Lin S.-T."/>
        </authorList>
    </citation>
    <scope>NUCLEOTIDE SEQUENCE [LARGE SCALE GENOMIC DNA]</scope>
    <source>
        <strain evidence="1 2">BCRC 81129</strain>
    </source>
</reference>
<comment type="caution">
    <text evidence="1">The sequence shown here is derived from an EMBL/GenBank/DDBJ whole genome shotgun (WGS) entry which is preliminary data.</text>
</comment>
<dbReference type="InterPro" id="IPR012505">
    <property type="entry name" value="YbbR"/>
</dbReference>
<dbReference type="EMBL" id="RKLX01000004">
    <property type="protein sequence ID" value="TGD19581.1"/>
    <property type="molecule type" value="Genomic_DNA"/>
</dbReference>
<sequence>MKNERYTTWLYRILALILAILLFFYVNSTKSSNSGSSTSSTSNNTSLTATKTMTVSVPLQLNVNSNKYFVTGYPSKVKVKLKGPLALVTTTANTQNFKVYAALSDLGVGKHTVTLHQEGLNHEIDSTISPAKISVDIEPRRTVSFPVKVRYNSQNIASGYSAGKATSDTTTVKATGAANEIARVKQVVAQLTVPANTKKTVKSQAVIEALDSSGKTVNVILTPSTTTVNLPVTSDGEGKKVNVNLSGKNGSSDMSYTMTASPKQVMAYGSSSQLSKLGSSVTASVDLSDITKKTTKTITLDADENNVTAIDPTTIKVTVNATSK</sequence>
<dbReference type="Proteomes" id="UP000297348">
    <property type="component" value="Unassembled WGS sequence"/>
</dbReference>
<name>A0A4Z0JA02_9LACO</name>
<protein>
    <submittedName>
        <fullName evidence="1">Cell surface protein</fullName>
    </submittedName>
</protein>
<gene>
    <name evidence="1" type="ORF">EGT51_03500</name>
</gene>
<evidence type="ECO:0000313" key="2">
    <source>
        <dbReference type="Proteomes" id="UP000297348"/>
    </source>
</evidence>
<dbReference type="AlphaFoldDB" id="A0A4Z0JA02"/>
<dbReference type="PANTHER" id="PTHR37804">
    <property type="entry name" value="CDAA REGULATORY PROTEIN CDAR"/>
    <property type="match status" value="1"/>
</dbReference>
<keyword evidence="2" id="KW-1185">Reference proteome</keyword>
<evidence type="ECO:0000313" key="1">
    <source>
        <dbReference type="EMBL" id="TGD19581.1"/>
    </source>
</evidence>
<dbReference type="Gene3D" id="2.170.120.40">
    <property type="entry name" value="YbbR-like domain"/>
    <property type="match status" value="2"/>
</dbReference>
<dbReference type="InterPro" id="IPR053154">
    <property type="entry name" value="c-di-AMP_regulator"/>
</dbReference>
<organism evidence="1 2">
    <name type="scientific">Levilactobacillus suantsaiihabitans</name>
    <dbReference type="NCBI Taxonomy" id="2487722"/>
    <lineage>
        <taxon>Bacteria</taxon>
        <taxon>Bacillati</taxon>
        <taxon>Bacillota</taxon>
        <taxon>Bacilli</taxon>
        <taxon>Lactobacillales</taxon>
        <taxon>Lactobacillaceae</taxon>
        <taxon>Levilactobacillus</taxon>
    </lineage>
</organism>
<dbReference type="Pfam" id="PF07949">
    <property type="entry name" value="YbbR"/>
    <property type="match status" value="3"/>
</dbReference>
<dbReference type="Gene3D" id="2.170.120.30">
    <property type="match status" value="1"/>
</dbReference>
<proteinExistence type="predicted"/>
<dbReference type="OrthoDB" id="2139417at2"/>
<dbReference type="PANTHER" id="PTHR37804:SF1">
    <property type="entry name" value="CDAA REGULATORY PROTEIN CDAR"/>
    <property type="match status" value="1"/>
</dbReference>
<accession>A0A4Z0JA02</accession>
<dbReference type="RefSeq" id="WP_135367415.1">
    <property type="nucleotide sequence ID" value="NZ_RKLX01000004.1"/>
</dbReference>